<evidence type="ECO:0000313" key="4">
    <source>
        <dbReference type="Proteomes" id="UP001235664"/>
    </source>
</evidence>
<name>A0ABT9H808_9SPHN</name>
<dbReference type="PRINTS" id="PR00096">
    <property type="entry name" value="GATASE"/>
</dbReference>
<sequence>MIFVLDNYDSFTFNLVHYLMELGAEVRVERNDALAASAVIASGARGVLISPGPCTPDEAGISLDLVGACADAQLPLLGVCLGHQAIGQHFGGRVVQGGLMHGKTSAVTHDGGGVFADLPSPFVATRYHSLVVEDVPESLVVNATSETPGLDGTSSMGFRHRDLPIHGVQFHPESIATEHGHALLANFLRLCGMDPKVPA</sequence>
<reference evidence="3 4" key="1">
    <citation type="submission" date="2023-08" db="EMBL/GenBank/DDBJ databases">
        <title>genomic of DY56.</title>
        <authorList>
            <person name="Wang Y."/>
        </authorList>
    </citation>
    <scope>NUCLEOTIDE SEQUENCE [LARGE SCALE GENOMIC DNA]</scope>
    <source>
        <strain evidence="3 4">DY56-A-20</strain>
    </source>
</reference>
<dbReference type="EMBL" id="JAVAIL010000002">
    <property type="protein sequence ID" value="MDP4539450.1"/>
    <property type="molecule type" value="Genomic_DNA"/>
</dbReference>
<organism evidence="3 4">
    <name type="scientific">Qipengyuania benthica</name>
    <dbReference type="NCBI Taxonomy" id="3067651"/>
    <lineage>
        <taxon>Bacteria</taxon>
        <taxon>Pseudomonadati</taxon>
        <taxon>Pseudomonadota</taxon>
        <taxon>Alphaproteobacteria</taxon>
        <taxon>Sphingomonadales</taxon>
        <taxon>Erythrobacteraceae</taxon>
        <taxon>Qipengyuania</taxon>
    </lineage>
</organism>
<proteinExistence type="predicted"/>
<gene>
    <name evidence="3" type="ORF">Q9K01_07450</name>
</gene>
<evidence type="ECO:0000313" key="3">
    <source>
        <dbReference type="EMBL" id="MDP4539450.1"/>
    </source>
</evidence>
<dbReference type="InterPro" id="IPR029062">
    <property type="entry name" value="Class_I_gatase-like"/>
</dbReference>
<keyword evidence="1" id="KW-0315">Glutamine amidotransferase</keyword>
<keyword evidence="3" id="KW-0456">Lyase</keyword>
<dbReference type="InterPro" id="IPR017926">
    <property type="entry name" value="GATASE"/>
</dbReference>
<dbReference type="PRINTS" id="PR00097">
    <property type="entry name" value="ANTSNTHASEII"/>
</dbReference>
<evidence type="ECO:0000259" key="2">
    <source>
        <dbReference type="Pfam" id="PF00117"/>
    </source>
</evidence>
<keyword evidence="4" id="KW-1185">Reference proteome</keyword>
<dbReference type="RefSeq" id="WP_305929576.1">
    <property type="nucleotide sequence ID" value="NZ_JAVAIL010000002.1"/>
</dbReference>
<dbReference type="EC" id="4.1.3.27" evidence="3"/>
<dbReference type="PRINTS" id="PR00099">
    <property type="entry name" value="CPSGATASE"/>
</dbReference>
<dbReference type="InterPro" id="IPR006221">
    <property type="entry name" value="TrpG/PapA_dom"/>
</dbReference>
<dbReference type="InterPro" id="IPR050472">
    <property type="entry name" value="Anth_synth/Amidotransfase"/>
</dbReference>
<dbReference type="GO" id="GO:0004049">
    <property type="term" value="F:anthranilate synthase activity"/>
    <property type="evidence" value="ECO:0007669"/>
    <property type="project" value="UniProtKB-EC"/>
</dbReference>
<dbReference type="Gene3D" id="3.40.50.880">
    <property type="match status" value="1"/>
</dbReference>
<evidence type="ECO:0000256" key="1">
    <source>
        <dbReference type="ARBA" id="ARBA00022962"/>
    </source>
</evidence>
<dbReference type="PANTHER" id="PTHR43418">
    <property type="entry name" value="MULTIFUNCTIONAL TRYPTOPHAN BIOSYNTHESIS PROTEIN-RELATED"/>
    <property type="match status" value="1"/>
</dbReference>
<comment type="caution">
    <text evidence="3">The sequence shown here is derived from an EMBL/GenBank/DDBJ whole genome shotgun (WGS) entry which is preliminary data.</text>
</comment>
<dbReference type="Pfam" id="PF00117">
    <property type="entry name" value="GATase"/>
    <property type="match status" value="1"/>
</dbReference>
<dbReference type="PROSITE" id="PS51273">
    <property type="entry name" value="GATASE_TYPE_1"/>
    <property type="match status" value="1"/>
</dbReference>
<dbReference type="Proteomes" id="UP001235664">
    <property type="component" value="Unassembled WGS sequence"/>
</dbReference>
<dbReference type="SUPFAM" id="SSF52317">
    <property type="entry name" value="Class I glutamine amidotransferase-like"/>
    <property type="match status" value="1"/>
</dbReference>
<dbReference type="CDD" id="cd01743">
    <property type="entry name" value="GATase1_Anthranilate_Synthase"/>
    <property type="match status" value="1"/>
</dbReference>
<accession>A0ABT9H808</accession>
<protein>
    <submittedName>
        <fullName evidence="3">Aminodeoxychorismate/anthranilate synthase component II</fullName>
        <ecNumber evidence="3">4.1.3.27</ecNumber>
    </submittedName>
</protein>
<feature type="domain" description="Glutamine amidotransferase" evidence="2">
    <location>
        <begin position="4"/>
        <end position="188"/>
    </location>
</feature>
<dbReference type="PANTHER" id="PTHR43418:SF4">
    <property type="entry name" value="MULTIFUNCTIONAL TRYPTOPHAN BIOSYNTHESIS PROTEIN"/>
    <property type="match status" value="1"/>
</dbReference>
<dbReference type="NCBIfam" id="TIGR00566">
    <property type="entry name" value="trpG_papA"/>
    <property type="match status" value="1"/>
</dbReference>